<keyword evidence="1" id="KW-1133">Transmembrane helix</keyword>
<comment type="caution">
    <text evidence="2">The sequence shown here is derived from an EMBL/GenBank/DDBJ whole genome shotgun (WGS) entry which is preliminary data.</text>
</comment>
<name>A0A3M7SHJ5_BRAPC</name>
<organism evidence="2 3">
    <name type="scientific">Brachionus plicatilis</name>
    <name type="common">Marine rotifer</name>
    <name type="synonym">Brachionus muelleri</name>
    <dbReference type="NCBI Taxonomy" id="10195"/>
    <lineage>
        <taxon>Eukaryota</taxon>
        <taxon>Metazoa</taxon>
        <taxon>Spiralia</taxon>
        <taxon>Gnathifera</taxon>
        <taxon>Rotifera</taxon>
        <taxon>Eurotatoria</taxon>
        <taxon>Monogononta</taxon>
        <taxon>Pseudotrocha</taxon>
        <taxon>Ploima</taxon>
        <taxon>Brachionidae</taxon>
        <taxon>Brachionus</taxon>
    </lineage>
</organism>
<keyword evidence="1" id="KW-0812">Transmembrane</keyword>
<gene>
    <name evidence="2" type="ORF">BpHYR1_033915</name>
</gene>
<keyword evidence="3" id="KW-1185">Reference proteome</keyword>
<dbReference type="EMBL" id="REGN01001352">
    <property type="protein sequence ID" value="RNA35253.1"/>
    <property type="molecule type" value="Genomic_DNA"/>
</dbReference>
<accession>A0A3M7SHJ5</accession>
<evidence type="ECO:0000256" key="1">
    <source>
        <dbReference type="SAM" id="Phobius"/>
    </source>
</evidence>
<evidence type="ECO:0000313" key="3">
    <source>
        <dbReference type="Proteomes" id="UP000276133"/>
    </source>
</evidence>
<protein>
    <submittedName>
        <fullName evidence="2">Uncharacterized protein</fullName>
    </submittedName>
</protein>
<keyword evidence="1" id="KW-0472">Membrane</keyword>
<feature type="transmembrane region" description="Helical" evidence="1">
    <location>
        <begin position="101"/>
        <end position="120"/>
    </location>
</feature>
<evidence type="ECO:0000313" key="2">
    <source>
        <dbReference type="EMBL" id="RNA35253.1"/>
    </source>
</evidence>
<dbReference type="AlphaFoldDB" id="A0A3M7SHJ5"/>
<proteinExistence type="predicted"/>
<sequence length="121" mass="13642">MENRAGWQSLNSKNFRSSFSCRFETAPQNRRPKITFCLDEEKVTISKTFDSDGAGDFTLVDDLDGACDFGLVDELDGAGDLEKAFDLDEARDSDCASMFSLFWDILLLFLFIQDLVFIVSI</sequence>
<dbReference type="Proteomes" id="UP000276133">
    <property type="component" value="Unassembled WGS sequence"/>
</dbReference>
<reference evidence="2 3" key="1">
    <citation type="journal article" date="2018" name="Sci. Rep.">
        <title>Genomic signatures of local adaptation to the degree of environmental predictability in rotifers.</title>
        <authorList>
            <person name="Franch-Gras L."/>
            <person name="Hahn C."/>
            <person name="Garcia-Roger E.M."/>
            <person name="Carmona M.J."/>
            <person name="Serra M."/>
            <person name="Gomez A."/>
        </authorList>
    </citation>
    <scope>NUCLEOTIDE SEQUENCE [LARGE SCALE GENOMIC DNA]</scope>
    <source>
        <strain evidence="2">HYR1</strain>
    </source>
</reference>